<dbReference type="Proteomes" id="UP000254939">
    <property type="component" value="Unassembled WGS sequence"/>
</dbReference>
<gene>
    <name evidence="1" type="ORF">B5K06_01620</name>
</gene>
<organism evidence="1 2">
    <name type="scientific">Rhizobium grahamii</name>
    <dbReference type="NCBI Taxonomy" id="1120045"/>
    <lineage>
        <taxon>Bacteria</taxon>
        <taxon>Pseudomonadati</taxon>
        <taxon>Pseudomonadota</taxon>
        <taxon>Alphaproteobacteria</taxon>
        <taxon>Hyphomicrobiales</taxon>
        <taxon>Rhizobiaceae</taxon>
        <taxon>Rhizobium/Agrobacterium group</taxon>
        <taxon>Rhizobium</taxon>
    </lineage>
</organism>
<reference evidence="1 2" key="1">
    <citation type="submission" date="2017-03" db="EMBL/GenBank/DDBJ databases">
        <title>Genome analysis of Rhizobial strains effectives or ineffectives for nitrogen fixation isolated from bean seeds.</title>
        <authorList>
            <person name="Peralta H."/>
            <person name="Aguilar-Vera A."/>
            <person name="Mora Y."/>
            <person name="Vargas-Lagunas C."/>
            <person name="Girard L."/>
            <person name="Mora J."/>
        </authorList>
    </citation>
    <scope>NUCLEOTIDE SEQUENCE [LARGE SCALE GENOMIC DNA]</scope>
    <source>
        <strain evidence="1 2">CCGM3</strain>
    </source>
</reference>
<comment type="caution">
    <text evidence="1">The sequence shown here is derived from an EMBL/GenBank/DDBJ whole genome shotgun (WGS) entry which is preliminary data.</text>
</comment>
<dbReference type="AlphaFoldDB" id="A0A370KVK1"/>
<proteinExistence type="predicted"/>
<name>A0A370KVK1_9HYPH</name>
<accession>A0A370KVK1</accession>
<protein>
    <submittedName>
        <fullName evidence="1">Uncharacterized protein</fullName>
    </submittedName>
</protein>
<evidence type="ECO:0000313" key="2">
    <source>
        <dbReference type="Proteomes" id="UP000254939"/>
    </source>
</evidence>
<dbReference type="RefSeq" id="WP_040673881.1">
    <property type="nucleotide sequence ID" value="NZ_KZ857258.1"/>
</dbReference>
<evidence type="ECO:0000313" key="1">
    <source>
        <dbReference type="EMBL" id="RDJ15758.1"/>
    </source>
</evidence>
<dbReference type="EMBL" id="NAAC01000003">
    <property type="protein sequence ID" value="RDJ15758.1"/>
    <property type="molecule type" value="Genomic_DNA"/>
</dbReference>
<dbReference type="OrthoDB" id="7916272at2"/>
<sequence length="87" mass="8720">MSDRFASHAPSLTGPASAGFAIVPNDNLDLPEITRAVYVGIGGDLAVTLASGQVLTFASVSDGSLLPLRVSRVHATGTTAEGVLGLA</sequence>